<comment type="caution">
    <text evidence="2">The sequence shown here is derived from an EMBL/GenBank/DDBJ whole genome shotgun (WGS) entry which is preliminary data.</text>
</comment>
<name>A0A0R3L3E8_9BRAD</name>
<evidence type="ECO:0000313" key="3">
    <source>
        <dbReference type="Proteomes" id="UP000050863"/>
    </source>
</evidence>
<keyword evidence="3" id="KW-1185">Reference proteome</keyword>
<protein>
    <recommendedName>
        <fullName evidence="4">Outer membrane protein beta-barrel domain-containing protein</fullName>
    </recommendedName>
</protein>
<dbReference type="RefSeq" id="WP_057838902.1">
    <property type="nucleotide sequence ID" value="NZ_LLXZ01000177.1"/>
</dbReference>
<dbReference type="EMBL" id="LLXZ01000177">
    <property type="protein sequence ID" value="KRQ99746.1"/>
    <property type="molecule type" value="Genomic_DNA"/>
</dbReference>
<keyword evidence="1" id="KW-0732">Signal</keyword>
<organism evidence="2 3">
    <name type="scientific">Bradyrhizobium jicamae</name>
    <dbReference type="NCBI Taxonomy" id="280332"/>
    <lineage>
        <taxon>Bacteria</taxon>
        <taxon>Pseudomonadati</taxon>
        <taxon>Pseudomonadota</taxon>
        <taxon>Alphaproteobacteria</taxon>
        <taxon>Hyphomicrobiales</taxon>
        <taxon>Nitrobacteraceae</taxon>
        <taxon>Bradyrhizobium</taxon>
    </lineage>
</organism>
<dbReference type="STRING" id="280332.CQ12_17175"/>
<dbReference type="OrthoDB" id="8248422at2"/>
<accession>A0A0R3L3E8</accession>
<dbReference type="AlphaFoldDB" id="A0A0R3L3E8"/>
<evidence type="ECO:0000313" key="2">
    <source>
        <dbReference type="EMBL" id="KRQ99746.1"/>
    </source>
</evidence>
<proteinExistence type="predicted"/>
<reference evidence="2 3" key="1">
    <citation type="submission" date="2014-03" db="EMBL/GenBank/DDBJ databases">
        <title>Bradyrhizobium valentinum sp. nov., isolated from effective nodules of Lupinus mariae-josephae, a lupine endemic of basic-lime soils in Eastern Spain.</title>
        <authorList>
            <person name="Duran D."/>
            <person name="Rey L."/>
            <person name="Navarro A."/>
            <person name="Busquets A."/>
            <person name="Imperial J."/>
            <person name="Ruiz-Argueso T."/>
        </authorList>
    </citation>
    <scope>NUCLEOTIDE SEQUENCE [LARGE SCALE GENOMIC DNA]</scope>
    <source>
        <strain evidence="2 3">PAC68</strain>
    </source>
</reference>
<feature type="signal peptide" evidence="1">
    <location>
        <begin position="1"/>
        <end position="26"/>
    </location>
</feature>
<sequence length="205" mass="21138">MSIFSGRFGLATVAALLCLGAPAAHAQASPISYWTPGWPMGFSGDAGEGVNAYGNFPSFDFRDLGNGSAVARYNFSNGFFVGSQRNTMGFAGLSQSAFGGFGSIYSEGTQFGYSLKNAGGPPITFFAGVDTLKYNSGIGSSAFAPFDSKSGTLPVSSAYAGVEFQPTSNLSLSLGVGVVQQTGRLDSEINSLPGASSFSVGNRRY</sequence>
<feature type="chain" id="PRO_5006442615" description="Outer membrane protein beta-barrel domain-containing protein" evidence="1">
    <location>
        <begin position="27"/>
        <end position="205"/>
    </location>
</feature>
<evidence type="ECO:0000256" key="1">
    <source>
        <dbReference type="SAM" id="SignalP"/>
    </source>
</evidence>
<gene>
    <name evidence="2" type="ORF">CQ12_17175</name>
</gene>
<evidence type="ECO:0008006" key="4">
    <source>
        <dbReference type="Google" id="ProtNLM"/>
    </source>
</evidence>
<dbReference type="Proteomes" id="UP000050863">
    <property type="component" value="Unassembled WGS sequence"/>
</dbReference>